<accession>A0AAP0K3L0</accession>
<comment type="caution">
    <text evidence="1">The sequence shown here is derived from an EMBL/GenBank/DDBJ whole genome shotgun (WGS) entry which is preliminary data.</text>
</comment>
<gene>
    <name evidence="1" type="ORF">Sjap_005239</name>
</gene>
<proteinExistence type="predicted"/>
<protein>
    <submittedName>
        <fullName evidence="1">Uncharacterized protein</fullName>
    </submittedName>
</protein>
<keyword evidence="2" id="KW-1185">Reference proteome</keyword>
<evidence type="ECO:0000313" key="1">
    <source>
        <dbReference type="EMBL" id="KAK9145336.1"/>
    </source>
</evidence>
<organism evidence="1 2">
    <name type="scientific">Stephania japonica</name>
    <dbReference type="NCBI Taxonomy" id="461633"/>
    <lineage>
        <taxon>Eukaryota</taxon>
        <taxon>Viridiplantae</taxon>
        <taxon>Streptophyta</taxon>
        <taxon>Embryophyta</taxon>
        <taxon>Tracheophyta</taxon>
        <taxon>Spermatophyta</taxon>
        <taxon>Magnoliopsida</taxon>
        <taxon>Ranunculales</taxon>
        <taxon>Menispermaceae</taxon>
        <taxon>Menispermoideae</taxon>
        <taxon>Cissampelideae</taxon>
        <taxon>Stephania</taxon>
    </lineage>
</organism>
<dbReference type="Proteomes" id="UP001417504">
    <property type="component" value="Unassembled WGS sequence"/>
</dbReference>
<reference evidence="1 2" key="1">
    <citation type="submission" date="2024-01" db="EMBL/GenBank/DDBJ databases">
        <title>Genome assemblies of Stephania.</title>
        <authorList>
            <person name="Yang L."/>
        </authorList>
    </citation>
    <scope>NUCLEOTIDE SEQUENCE [LARGE SCALE GENOMIC DNA]</scope>
    <source>
        <strain evidence="1">QJT</strain>
        <tissue evidence="1">Leaf</tissue>
    </source>
</reference>
<name>A0AAP0K3L0_9MAGN</name>
<dbReference type="AlphaFoldDB" id="A0AAP0K3L0"/>
<dbReference type="EMBL" id="JBBNAE010000002">
    <property type="protein sequence ID" value="KAK9145336.1"/>
    <property type="molecule type" value="Genomic_DNA"/>
</dbReference>
<evidence type="ECO:0000313" key="2">
    <source>
        <dbReference type="Proteomes" id="UP001417504"/>
    </source>
</evidence>
<sequence length="259" mass="29494">MDHWRLGPNQTQRWLKIAKQKYALSHRRVWGSRGGVAHEKSEKIVIVGIEGDLQLARCSVDFNTVSESPFDYGDKFYLDYTTSPHYSHMENSGIRIRIRGSVVIHRLRCQTCSLGGLRPSLTEPEHKKHYSSPTYHLCSGIYSVFPKPYCANTFSISVQQFTTLVILGKDLRKLCCILLHELIELVCRTTHLTLIQASQLGPLIEANSQKQRNLNGSEHAKLFCALSSPWFALLFCDSSVMSLIRPASHNKRNIRVLRI</sequence>